<comment type="caution">
    <text evidence="3">The sequence shown here is derived from an EMBL/GenBank/DDBJ whole genome shotgun (WGS) entry which is preliminary data.</text>
</comment>
<dbReference type="PANTHER" id="PTHR16026">
    <property type="entry name" value="CARTILAGE ACIDIC PROTEIN 1"/>
    <property type="match status" value="1"/>
</dbReference>
<evidence type="ECO:0000256" key="1">
    <source>
        <dbReference type="ARBA" id="ARBA00022729"/>
    </source>
</evidence>
<dbReference type="RefSeq" id="WP_187964333.1">
    <property type="nucleotide sequence ID" value="NZ_JACVDC010000007.1"/>
</dbReference>
<evidence type="ECO:0000259" key="2">
    <source>
        <dbReference type="Pfam" id="PF07593"/>
    </source>
</evidence>
<dbReference type="PROSITE" id="PS51257">
    <property type="entry name" value="PROKAR_LIPOPROTEIN"/>
    <property type="match status" value="1"/>
</dbReference>
<name>A0A926JPY6_9FLAO</name>
<dbReference type="Pfam" id="PF07593">
    <property type="entry name" value="UnbV_ASPIC"/>
    <property type="match status" value="1"/>
</dbReference>
<evidence type="ECO:0000313" key="3">
    <source>
        <dbReference type="EMBL" id="MBC9795179.1"/>
    </source>
</evidence>
<sequence length="1113" mass="123738">MLRKTTILFLGLFILACNRSEKNTEDKKGLSPALFTLLTEEETGISFVNKVKNRKDFNIFKYRNFYNGGGVAIGDIDNDSLPDVYLTSNMGENKLYRNLGDLRFEDITEKAGVQGTRAWSTGVVMVDINADGLLDIYVCNAGSVKGDDQENELFINNGDGTFTEKAREYNLADSGFTTHAAFFDYDGDGDLDVYILNNSFIPVNSLGYSNKRDLRALDWSVPDMFKGGGDKLMRNDNGVFTDVSEEAGIYGSLIGFGLGVTVGDINGDLSPDIYVSNDFYERDYLYINNGNGTFTEDIKNWASHLSFSSMGADMADIDNNGLSDIFVTDMLPEGDERLKTTTSFERYDLYNLMVNRDFYHQYMQNTLQLNTGHHRFSEIAHFSGVSRTDWSWGALIFDMDNDGHKDIYVCNGINHDLTDQDFIDFFANDFIRDMVSTGKKEVIDTLINRMPSTPVPNYAFRNNNDLTFSDSTTDWGFDIPSFSNGAAYADLDNDGDPDLIVNNVNQELFVFKNNTDTFTENAYLKIKLEGEKPNTFGIGSIVEVYSNHEIIRQELIPSRGFQSSIDYVMTVGLGTKRIDSLRVIWPDRKTQLLTEVFPNRLLVLKQQAATDTFIPKKQGNTKTLFTEVPVEMEPHREPAYIDFDYEGLISKMLSREGPAVAVADIDGDGNEDIFTGSAKGQPGNIYLQKSNNRFVKTTQAALEDDARFEDTAATFFDADGDGYPDLLVGSGGNETTGPKSYMNRLYINDGNGNFEKSAGEVPSTSHNTSVIVSCDFDSDGDTDIFVGSRSVPGIYGIAPDHLLLENDGNGNFKDVTESRAFDLKELGMITDARWADMDGDGIKDLVIVGDWMAPTVLKNDGKRLQRIATSLDELTGWWNTLEVADLNNDGKEDLVLGNQGENTSYKTSAEAPMKMFVNDFDNNSTIEQVVTRTVNGRDVPVALKKEITAQMSSLKKQNLKFSDYATKSIDELFPADVLKNSIQRNAVTAKSMVAINQGDGGFSVTELPREVQFSCICSITATDINGNGYPDLIMGGNNYHFKPQFSRLDANYGAVLFNDGQGGQGNFNWLDYTASGFFVTGEVRYIRPVADSNGETCYFVARNNDTPLLFKKE</sequence>
<gene>
    <name evidence="3" type="ORF">IBL28_04320</name>
</gene>
<dbReference type="InterPro" id="IPR011519">
    <property type="entry name" value="UnbV_ASPIC"/>
</dbReference>
<dbReference type="PANTHER" id="PTHR16026:SF0">
    <property type="entry name" value="CARTILAGE ACIDIC PROTEIN 1"/>
    <property type="match status" value="1"/>
</dbReference>
<keyword evidence="1" id="KW-0732">Signal</keyword>
<protein>
    <submittedName>
        <fullName evidence="3">VCBS repeat-containing protein</fullName>
    </submittedName>
</protein>
<dbReference type="InterPro" id="IPR027039">
    <property type="entry name" value="Crtac1"/>
</dbReference>
<dbReference type="InterPro" id="IPR028994">
    <property type="entry name" value="Integrin_alpha_N"/>
</dbReference>
<dbReference type="Gene3D" id="2.130.10.130">
    <property type="entry name" value="Integrin alpha, N-terminal"/>
    <property type="match status" value="3"/>
</dbReference>
<dbReference type="Pfam" id="PF13517">
    <property type="entry name" value="FG-GAP_3"/>
    <property type="match status" value="6"/>
</dbReference>
<dbReference type="AlphaFoldDB" id="A0A926JPY6"/>
<feature type="domain" description="ASPIC/UnbV" evidence="2">
    <location>
        <begin position="537"/>
        <end position="602"/>
    </location>
</feature>
<dbReference type="Proteomes" id="UP000653730">
    <property type="component" value="Unassembled WGS sequence"/>
</dbReference>
<dbReference type="EMBL" id="JACVDC010000007">
    <property type="protein sequence ID" value="MBC9795179.1"/>
    <property type="molecule type" value="Genomic_DNA"/>
</dbReference>
<dbReference type="InterPro" id="IPR013517">
    <property type="entry name" value="FG-GAP"/>
</dbReference>
<keyword evidence="4" id="KW-1185">Reference proteome</keyword>
<proteinExistence type="predicted"/>
<reference evidence="3 4" key="1">
    <citation type="submission" date="2020-09" db="EMBL/GenBank/DDBJ databases">
        <title>Sinomicrobium weinanense sp. nov., a halophilic bacteria isolated from saline-alkali soil.</title>
        <authorList>
            <person name="Wu P."/>
            <person name="Ren H."/>
            <person name="Mei Y."/>
            <person name="Liang Y."/>
            <person name="Chen Z."/>
        </authorList>
    </citation>
    <scope>NUCLEOTIDE SEQUENCE [LARGE SCALE GENOMIC DNA]</scope>
    <source>
        <strain evidence="3 4">FJxs</strain>
    </source>
</reference>
<evidence type="ECO:0000313" key="4">
    <source>
        <dbReference type="Proteomes" id="UP000653730"/>
    </source>
</evidence>
<organism evidence="3 4">
    <name type="scientific">Sinomicrobium weinanense</name>
    <dbReference type="NCBI Taxonomy" id="2842200"/>
    <lineage>
        <taxon>Bacteria</taxon>
        <taxon>Pseudomonadati</taxon>
        <taxon>Bacteroidota</taxon>
        <taxon>Flavobacteriia</taxon>
        <taxon>Flavobacteriales</taxon>
        <taxon>Flavobacteriaceae</taxon>
        <taxon>Sinomicrobium</taxon>
    </lineage>
</organism>
<accession>A0A926JPY6</accession>
<dbReference type="SUPFAM" id="SSF69318">
    <property type="entry name" value="Integrin alpha N-terminal domain"/>
    <property type="match status" value="3"/>
</dbReference>